<dbReference type="SUPFAM" id="SSF46689">
    <property type="entry name" value="Homeodomain-like"/>
    <property type="match status" value="2"/>
</dbReference>
<organism evidence="12 13">
    <name type="scientific">Paenibacillus lutrae</name>
    <dbReference type="NCBI Taxonomy" id="2078573"/>
    <lineage>
        <taxon>Bacteria</taxon>
        <taxon>Bacillati</taxon>
        <taxon>Bacillota</taxon>
        <taxon>Bacilli</taxon>
        <taxon>Bacillales</taxon>
        <taxon>Paenibacillaceae</taxon>
        <taxon>Paenibacillus</taxon>
    </lineage>
</organism>
<dbReference type="AlphaFoldDB" id="A0A7X3K0E6"/>
<dbReference type="InterPro" id="IPR011006">
    <property type="entry name" value="CheY-like_superfamily"/>
</dbReference>
<evidence type="ECO:0000313" key="13">
    <source>
        <dbReference type="Proteomes" id="UP000490800"/>
    </source>
</evidence>
<evidence type="ECO:0000313" key="12">
    <source>
        <dbReference type="EMBL" id="MVP01015.1"/>
    </source>
</evidence>
<dbReference type="GO" id="GO:0003700">
    <property type="term" value="F:DNA-binding transcription factor activity"/>
    <property type="evidence" value="ECO:0007669"/>
    <property type="project" value="InterPro"/>
</dbReference>
<evidence type="ECO:0000259" key="11">
    <source>
        <dbReference type="PROSITE" id="PS50943"/>
    </source>
</evidence>
<dbReference type="InterPro" id="IPR001789">
    <property type="entry name" value="Sig_transdc_resp-reg_receiver"/>
</dbReference>
<evidence type="ECO:0000259" key="10">
    <source>
        <dbReference type="PROSITE" id="PS50110"/>
    </source>
</evidence>
<dbReference type="SMART" id="SM00448">
    <property type="entry name" value="REC"/>
    <property type="match status" value="1"/>
</dbReference>
<gene>
    <name evidence="12" type="ORF">EDM21_16070</name>
</gene>
<keyword evidence="6" id="KW-0238">DNA-binding</keyword>
<evidence type="ECO:0000256" key="7">
    <source>
        <dbReference type="ARBA" id="ARBA00023163"/>
    </source>
</evidence>
<dbReference type="PROSITE" id="PS50110">
    <property type="entry name" value="RESPONSE_REGULATORY"/>
    <property type="match status" value="1"/>
</dbReference>
<dbReference type="GO" id="GO:0005737">
    <property type="term" value="C:cytoplasm"/>
    <property type="evidence" value="ECO:0007669"/>
    <property type="project" value="UniProtKB-SubCell"/>
</dbReference>
<dbReference type="PRINTS" id="PR00032">
    <property type="entry name" value="HTHARAC"/>
</dbReference>
<sequence>MLNVMLVDDDYPVLEFLSQSVPWESLHMRVQGVFESGVKALDAAKVSAPDILITDIGMPHMNGLELIAKMKEDCPLLKVVILSCHDDFNYAQQAVKLHVNDYILKEKMEIEDIVQLLRKFADQLEETQTASRKVQRLQQITKESRLAIRSQFLQTLLYHPLLFPEQLTEQAREYGIELAHSGYLPVLCFIDRFVETHRRFVSKDNLIFAVENVMEELICESGGMVIFRPSPEHLLLLFPIKTAKLSTSGLNDAEETLRKIQLSLLQYLRVRVTFLIGQHGQDIQSLKERISGLLEGAEEARFYAGSGLITRYSRAAYTAEDLFTHYSTALEELKQVVLEQAADRVDAVTGKWTGVIIQERYHPRIVKEWFLKMMLDLQLKFKSLQHFQSGYSLEVLHQSILEAETIEQLREMIISLLHRTFSVMEHIYKQPQRKEIAEAQLYVLRSVNRRITQEEVAEYLHLNPSYFSRLFKRETGENFVEFVTRTKMEKAKELIDQTDVTVAELAELLGYDNKSYFLKCFKNYSGLTPGEYAGKVQRSTSGKAK</sequence>
<feature type="modified residue" description="4-aspartylphosphate" evidence="8">
    <location>
        <position position="55"/>
    </location>
</feature>
<dbReference type="PROSITE" id="PS50943">
    <property type="entry name" value="HTH_CROC1"/>
    <property type="match status" value="1"/>
</dbReference>
<dbReference type="InterPro" id="IPR001387">
    <property type="entry name" value="Cro/C1-type_HTH"/>
</dbReference>
<dbReference type="PANTHER" id="PTHR42713">
    <property type="entry name" value="HISTIDINE KINASE-RELATED"/>
    <property type="match status" value="1"/>
</dbReference>
<keyword evidence="5" id="KW-0805">Transcription regulation</keyword>
<evidence type="ECO:0000256" key="5">
    <source>
        <dbReference type="ARBA" id="ARBA00023015"/>
    </source>
</evidence>
<evidence type="ECO:0000256" key="8">
    <source>
        <dbReference type="PROSITE-ProRule" id="PRU00169"/>
    </source>
</evidence>
<name>A0A7X3K0E6_9BACL</name>
<dbReference type="EMBL" id="RHLK01000009">
    <property type="protein sequence ID" value="MVP01015.1"/>
    <property type="molecule type" value="Genomic_DNA"/>
</dbReference>
<dbReference type="InterPro" id="IPR020449">
    <property type="entry name" value="Tscrpt_reg_AraC-type_HTH"/>
</dbReference>
<evidence type="ECO:0000256" key="1">
    <source>
        <dbReference type="ARBA" id="ARBA00004496"/>
    </source>
</evidence>
<dbReference type="PANTHER" id="PTHR42713:SF3">
    <property type="entry name" value="TRANSCRIPTIONAL REGULATORY PROTEIN HPTR"/>
    <property type="match status" value="1"/>
</dbReference>
<dbReference type="Proteomes" id="UP000490800">
    <property type="component" value="Unassembled WGS sequence"/>
</dbReference>
<reference evidence="12 13" key="1">
    <citation type="journal article" date="2019" name="Microorganisms">
        <title>Paenibacillus lutrae sp. nov., A Chitinolytic Species Isolated from A River Otter in Castril Natural Park, Granada, Spain.</title>
        <authorList>
            <person name="Rodriguez M."/>
            <person name="Reina J.C."/>
            <person name="Bejar V."/>
            <person name="Llamas I."/>
        </authorList>
    </citation>
    <scope>NUCLEOTIDE SEQUENCE [LARGE SCALE GENOMIC DNA]</scope>
    <source>
        <strain evidence="12 13">N10</strain>
    </source>
</reference>
<comment type="subcellular location">
    <subcellularLocation>
        <location evidence="1">Cytoplasm</location>
    </subcellularLocation>
</comment>
<dbReference type="SMART" id="SM00342">
    <property type="entry name" value="HTH_ARAC"/>
    <property type="match status" value="1"/>
</dbReference>
<dbReference type="OrthoDB" id="342399at2"/>
<dbReference type="InterPro" id="IPR018062">
    <property type="entry name" value="HTH_AraC-typ_CS"/>
</dbReference>
<evidence type="ECO:0000256" key="2">
    <source>
        <dbReference type="ARBA" id="ARBA00022490"/>
    </source>
</evidence>
<dbReference type="InterPro" id="IPR009057">
    <property type="entry name" value="Homeodomain-like_sf"/>
</dbReference>
<proteinExistence type="predicted"/>
<dbReference type="GO" id="GO:0043565">
    <property type="term" value="F:sequence-specific DNA binding"/>
    <property type="evidence" value="ECO:0007669"/>
    <property type="project" value="InterPro"/>
</dbReference>
<keyword evidence="7" id="KW-0804">Transcription</keyword>
<comment type="caution">
    <text evidence="12">The sequence shown here is derived from an EMBL/GenBank/DDBJ whole genome shotgun (WGS) entry which is preliminary data.</text>
</comment>
<feature type="domain" description="HTH araC/xylS-type" evidence="9">
    <location>
        <begin position="437"/>
        <end position="535"/>
    </location>
</feature>
<dbReference type="Gene3D" id="1.10.10.60">
    <property type="entry name" value="Homeodomain-like"/>
    <property type="match status" value="2"/>
</dbReference>
<keyword evidence="13" id="KW-1185">Reference proteome</keyword>
<evidence type="ECO:0000256" key="6">
    <source>
        <dbReference type="ARBA" id="ARBA00023125"/>
    </source>
</evidence>
<feature type="domain" description="HTH cro/C1-type" evidence="11">
    <location>
        <begin position="449"/>
        <end position="505"/>
    </location>
</feature>
<evidence type="ECO:0000259" key="9">
    <source>
        <dbReference type="PROSITE" id="PS01124"/>
    </source>
</evidence>
<accession>A0A7X3K0E6</accession>
<dbReference type="Pfam" id="PF00072">
    <property type="entry name" value="Response_reg"/>
    <property type="match status" value="1"/>
</dbReference>
<feature type="domain" description="Response regulatory" evidence="10">
    <location>
        <begin position="3"/>
        <end position="120"/>
    </location>
</feature>
<dbReference type="CDD" id="cd17536">
    <property type="entry name" value="REC_YesN-like"/>
    <property type="match status" value="1"/>
</dbReference>
<dbReference type="InterPro" id="IPR018060">
    <property type="entry name" value="HTH_AraC"/>
</dbReference>
<keyword evidence="2" id="KW-0963">Cytoplasm</keyword>
<dbReference type="InterPro" id="IPR051552">
    <property type="entry name" value="HptR"/>
</dbReference>
<evidence type="ECO:0000256" key="3">
    <source>
        <dbReference type="ARBA" id="ARBA00022553"/>
    </source>
</evidence>
<dbReference type="PROSITE" id="PS01124">
    <property type="entry name" value="HTH_ARAC_FAMILY_2"/>
    <property type="match status" value="1"/>
</dbReference>
<dbReference type="PROSITE" id="PS00041">
    <property type="entry name" value="HTH_ARAC_FAMILY_1"/>
    <property type="match status" value="1"/>
</dbReference>
<keyword evidence="4" id="KW-0902">Two-component regulatory system</keyword>
<dbReference type="RefSeq" id="WP_157337031.1">
    <property type="nucleotide sequence ID" value="NZ_RHLK01000009.1"/>
</dbReference>
<protein>
    <submittedName>
        <fullName evidence="12">Response regulator</fullName>
    </submittedName>
</protein>
<evidence type="ECO:0000256" key="4">
    <source>
        <dbReference type="ARBA" id="ARBA00023012"/>
    </source>
</evidence>
<dbReference type="GO" id="GO:0000160">
    <property type="term" value="P:phosphorelay signal transduction system"/>
    <property type="evidence" value="ECO:0007669"/>
    <property type="project" value="UniProtKB-KW"/>
</dbReference>
<dbReference type="Gene3D" id="3.40.50.2300">
    <property type="match status" value="1"/>
</dbReference>
<keyword evidence="3 8" id="KW-0597">Phosphoprotein</keyword>
<dbReference type="Pfam" id="PF12833">
    <property type="entry name" value="HTH_18"/>
    <property type="match status" value="1"/>
</dbReference>
<dbReference type="SUPFAM" id="SSF52172">
    <property type="entry name" value="CheY-like"/>
    <property type="match status" value="1"/>
</dbReference>